<feature type="chain" id="PRO_5046991747" description="Beta-galactosidase" evidence="10">
    <location>
        <begin position="24"/>
        <end position="954"/>
    </location>
</feature>
<dbReference type="Gene3D" id="2.60.40.10">
    <property type="entry name" value="Immunoglobulins"/>
    <property type="match status" value="1"/>
</dbReference>
<dbReference type="EMBL" id="JBHUOZ010000003">
    <property type="protein sequence ID" value="MFD2920785.1"/>
    <property type="molecule type" value="Genomic_DNA"/>
</dbReference>
<evidence type="ECO:0000256" key="9">
    <source>
        <dbReference type="RuleBase" id="RU361154"/>
    </source>
</evidence>
<dbReference type="InterPro" id="IPR050347">
    <property type="entry name" value="Bact_Beta-galactosidase"/>
</dbReference>
<evidence type="ECO:0000256" key="4">
    <source>
        <dbReference type="ARBA" id="ARBA00011245"/>
    </source>
</evidence>
<evidence type="ECO:0000256" key="6">
    <source>
        <dbReference type="ARBA" id="ARBA00022801"/>
    </source>
</evidence>
<dbReference type="InterPro" id="IPR036156">
    <property type="entry name" value="Beta-gal/glucu_dom_sf"/>
</dbReference>
<dbReference type="PANTHER" id="PTHR46323">
    <property type="entry name" value="BETA-GALACTOSIDASE"/>
    <property type="match status" value="1"/>
</dbReference>
<sequence>MMKTLRPAIFFMLLLITTGQILLAQQAQQVYLSGTGFGDTKTWDFYCTRGRKSGYWTTIQVPSCWEQQGFGNYNYGRDYKTFGKNYRFHDEEGIYKKKFFVPASWKNKQVSIVFEGSMTDTEVKINGRSTGSIHRGAFYRFAYDISSLLLPGKENQLEVIVSKMSSDKSVNNAERLADYWVFGGIYRPVYLEIKPKANIAHVAIQATAGGEFTARVDGKNLTAAYQLQASLYDPKGKLVTQIQTPVNNRDSVFTLQTKINNPFTWTSETPYLYSVKLQLKQAGKVLYRHDEKFGFRTIEIKPGQGIFVNGTQVKMKGVNRHCFWPESGRTLNDAISLQDVLLLKQMNMNAVRCSHYPPDKKFLQYCDSLGIYVINELAGWQKAYSTAAGEPLVKEMVLRDRNHPSVIFWANGNEGGTNKSLDAHFTKWDPSQRPVIHPHHRPGNAFNFIDTDHYEDYYSTKKKLQHDTLIYMPTEMLHAQDDGGGGAAMYDFWELHWNSKVSGGVFIWAMVDEAIQRTDFNNRLDANGLNANDGILGPYREKEGSYYALREIFSPVQLVNKNLNQLTLQNRYHFTNLKACNFSWQLVNYIKPFSSSDTVFAVQHKGTIPAPDIKPGATGILPLSLPAGYEQYDALMLQAKDNAGKEIYTWHIQLKPASLVTKEVVQELTAKVAQKITVQQTDSVVKLTASDITITLDKLTGRLTDVTNTKAAKLSFNNGPLLINGQYTIKAVAIEQTEDSITVKFTTGGAMQQLAWTIYRSGWVQLQYEYNNTGPAYNMAGISFSYPENYILSASWLGKGPARQWRNRIKGTEKSVYTNLYNNTQTGYGPVVYPEFKGYYGDISWMQFNTVEGSFLVAANEADLFIRLFNFYGLTGVKGTPDLPAGDISFMDVIPAVGTKLALGVNNNTTVLGPQGQLPVLANNIKRSLFFYFGTPETSNKKETYSRPVVDEVF</sequence>
<dbReference type="PANTHER" id="PTHR46323:SF2">
    <property type="entry name" value="BETA-GALACTOSIDASE"/>
    <property type="match status" value="1"/>
</dbReference>
<evidence type="ECO:0000256" key="10">
    <source>
        <dbReference type="SAM" id="SignalP"/>
    </source>
</evidence>
<name>A0ABW6A8G8_9BACT</name>
<dbReference type="GO" id="GO:0016787">
    <property type="term" value="F:hydrolase activity"/>
    <property type="evidence" value="ECO:0007669"/>
    <property type="project" value="UniProtKB-KW"/>
</dbReference>
<evidence type="ECO:0000256" key="7">
    <source>
        <dbReference type="ARBA" id="ARBA00022837"/>
    </source>
</evidence>
<evidence type="ECO:0000259" key="12">
    <source>
        <dbReference type="Pfam" id="PF02836"/>
    </source>
</evidence>
<dbReference type="InterPro" id="IPR006102">
    <property type="entry name" value="Ig-like_GH2"/>
</dbReference>
<feature type="domain" description="Glycosyl hydrolases family 2 sugar binding" evidence="13">
    <location>
        <begin position="57"/>
        <end position="195"/>
    </location>
</feature>
<reference evidence="15" key="1">
    <citation type="journal article" date="2019" name="Int. J. Syst. Evol. Microbiol.">
        <title>The Global Catalogue of Microorganisms (GCM) 10K type strain sequencing project: providing services to taxonomists for standard genome sequencing and annotation.</title>
        <authorList>
            <consortium name="The Broad Institute Genomics Platform"/>
            <consortium name="The Broad Institute Genome Sequencing Center for Infectious Disease"/>
            <person name="Wu L."/>
            <person name="Ma J."/>
        </authorList>
    </citation>
    <scope>NUCLEOTIDE SEQUENCE [LARGE SCALE GENOMIC DNA]</scope>
    <source>
        <strain evidence="15">KCTC 23299</strain>
    </source>
</reference>
<keyword evidence="7" id="KW-0106">Calcium</keyword>
<organism evidence="14 15">
    <name type="scientific">Terrimonas rubra</name>
    <dbReference type="NCBI Taxonomy" id="1035890"/>
    <lineage>
        <taxon>Bacteria</taxon>
        <taxon>Pseudomonadati</taxon>
        <taxon>Bacteroidota</taxon>
        <taxon>Chitinophagia</taxon>
        <taxon>Chitinophagales</taxon>
        <taxon>Chitinophagaceae</taxon>
        <taxon>Terrimonas</taxon>
    </lineage>
</organism>
<proteinExistence type="inferred from homology"/>
<dbReference type="RefSeq" id="WP_386099810.1">
    <property type="nucleotide sequence ID" value="NZ_JBHUOZ010000003.1"/>
</dbReference>
<evidence type="ECO:0000256" key="5">
    <source>
        <dbReference type="ARBA" id="ARBA00012756"/>
    </source>
</evidence>
<evidence type="ECO:0000259" key="11">
    <source>
        <dbReference type="Pfam" id="PF00703"/>
    </source>
</evidence>
<dbReference type="SUPFAM" id="SSF49303">
    <property type="entry name" value="beta-Galactosidase/glucuronidase domain"/>
    <property type="match status" value="2"/>
</dbReference>
<comment type="caution">
    <text evidence="14">The sequence shown here is derived from an EMBL/GenBank/DDBJ whole genome shotgun (WGS) entry which is preliminary data.</text>
</comment>
<dbReference type="Pfam" id="PF02837">
    <property type="entry name" value="Glyco_hydro_2_N"/>
    <property type="match status" value="1"/>
</dbReference>
<keyword evidence="10" id="KW-0732">Signal</keyword>
<evidence type="ECO:0000256" key="2">
    <source>
        <dbReference type="ARBA" id="ARBA00001913"/>
    </source>
</evidence>
<dbReference type="Gene3D" id="2.60.120.260">
    <property type="entry name" value="Galactose-binding domain-like"/>
    <property type="match status" value="1"/>
</dbReference>
<dbReference type="InterPro" id="IPR011013">
    <property type="entry name" value="Gal_mutarotase_sf_dom"/>
</dbReference>
<comment type="cofactor">
    <cofactor evidence="2">
        <name>Ca(2+)</name>
        <dbReference type="ChEBI" id="CHEBI:29108"/>
    </cofactor>
</comment>
<dbReference type="Gene3D" id="3.20.20.80">
    <property type="entry name" value="Glycosidases"/>
    <property type="match status" value="1"/>
</dbReference>
<evidence type="ECO:0000256" key="1">
    <source>
        <dbReference type="ARBA" id="ARBA00001412"/>
    </source>
</evidence>
<dbReference type="SUPFAM" id="SSF74650">
    <property type="entry name" value="Galactose mutarotase-like"/>
    <property type="match status" value="1"/>
</dbReference>
<dbReference type="Pfam" id="PF00703">
    <property type="entry name" value="Glyco_hydro_2"/>
    <property type="match status" value="1"/>
</dbReference>
<gene>
    <name evidence="14" type="ORF">ACFS6H_13755</name>
</gene>
<accession>A0ABW6A8G8</accession>
<comment type="similarity">
    <text evidence="3 9">Belongs to the glycosyl hydrolase 2 family.</text>
</comment>
<dbReference type="InterPro" id="IPR014718">
    <property type="entry name" value="GH-type_carb-bd"/>
</dbReference>
<comment type="catalytic activity">
    <reaction evidence="1 9">
        <text>Hydrolysis of terminal non-reducing beta-D-galactose residues in beta-D-galactosides.</text>
        <dbReference type="EC" id="3.2.1.23"/>
    </reaction>
</comment>
<keyword evidence="8 9" id="KW-0326">Glycosidase</keyword>
<feature type="domain" description="Glycoside hydrolase family 2 catalytic" evidence="12">
    <location>
        <begin position="300"/>
        <end position="521"/>
    </location>
</feature>
<feature type="domain" description="Glycoside hydrolase family 2 immunoglobulin-like beta-sandwich" evidence="11">
    <location>
        <begin position="204"/>
        <end position="296"/>
    </location>
</feature>
<dbReference type="EC" id="3.2.1.23" evidence="5 9"/>
<keyword evidence="15" id="KW-1185">Reference proteome</keyword>
<dbReference type="SUPFAM" id="SSF49785">
    <property type="entry name" value="Galactose-binding domain-like"/>
    <property type="match status" value="1"/>
</dbReference>
<dbReference type="InterPro" id="IPR023230">
    <property type="entry name" value="Glyco_hydro_2_CS"/>
</dbReference>
<comment type="subunit">
    <text evidence="4">Monomer.</text>
</comment>
<dbReference type="PROSITE" id="PS00719">
    <property type="entry name" value="GLYCOSYL_HYDROL_F2_1"/>
    <property type="match status" value="1"/>
</dbReference>
<dbReference type="PRINTS" id="PR00132">
    <property type="entry name" value="GLHYDRLASE2"/>
</dbReference>
<dbReference type="InterPro" id="IPR006104">
    <property type="entry name" value="Glyco_hydro_2_N"/>
</dbReference>
<feature type="signal peptide" evidence="10">
    <location>
        <begin position="1"/>
        <end position="23"/>
    </location>
</feature>
<dbReference type="InterPro" id="IPR006103">
    <property type="entry name" value="Glyco_hydro_2_cat"/>
</dbReference>
<evidence type="ECO:0000313" key="14">
    <source>
        <dbReference type="EMBL" id="MFD2920785.1"/>
    </source>
</evidence>
<dbReference type="InterPro" id="IPR017853">
    <property type="entry name" value="GH"/>
</dbReference>
<dbReference type="InterPro" id="IPR006101">
    <property type="entry name" value="Glyco_hydro_2"/>
</dbReference>
<evidence type="ECO:0000313" key="15">
    <source>
        <dbReference type="Proteomes" id="UP001597511"/>
    </source>
</evidence>
<protein>
    <recommendedName>
        <fullName evidence="5 9">Beta-galactosidase</fullName>
        <ecNumber evidence="5 9">3.2.1.23</ecNumber>
    </recommendedName>
    <alternativeName>
        <fullName evidence="9">Lactase</fullName>
    </alternativeName>
</protein>
<dbReference type="InterPro" id="IPR013783">
    <property type="entry name" value="Ig-like_fold"/>
</dbReference>
<dbReference type="Proteomes" id="UP001597511">
    <property type="component" value="Unassembled WGS sequence"/>
</dbReference>
<dbReference type="InterPro" id="IPR008979">
    <property type="entry name" value="Galactose-bd-like_sf"/>
</dbReference>
<keyword evidence="6 9" id="KW-0378">Hydrolase</keyword>
<dbReference type="SUPFAM" id="SSF51445">
    <property type="entry name" value="(Trans)glycosidases"/>
    <property type="match status" value="1"/>
</dbReference>
<dbReference type="Pfam" id="PF02836">
    <property type="entry name" value="Glyco_hydro_2_C"/>
    <property type="match status" value="1"/>
</dbReference>
<dbReference type="Gene3D" id="2.70.98.10">
    <property type="match status" value="1"/>
</dbReference>
<evidence type="ECO:0000256" key="8">
    <source>
        <dbReference type="ARBA" id="ARBA00023295"/>
    </source>
</evidence>
<evidence type="ECO:0000259" key="13">
    <source>
        <dbReference type="Pfam" id="PF02837"/>
    </source>
</evidence>
<evidence type="ECO:0000256" key="3">
    <source>
        <dbReference type="ARBA" id="ARBA00007401"/>
    </source>
</evidence>